<comment type="subcellular location">
    <subcellularLocation>
        <location evidence="1">Cell envelope</location>
    </subcellularLocation>
</comment>
<evidence type="ECO:0000256" key="1">
    <source>
        <dbReference type="ARBA" id="ARBA00004196"/>
    </source>
</evidence>
<dbReference type="AlphaFoldDB" id="A0A511JCT1"/>
<feature type="region of interest" description="Disordered" evidence="4">
    <location>
        <begin position="360"/>
        <end position="404"/>
    </location>
</feature>
<dbReference type="Gene3D" id="2.40.420.20">
    <property type="match status" value="1"/>
</dbReference>
<dbReference type="GO" id="GO:0030313">
    <property type="term" value="C:cell envelope"/>
    <property type="evidence" value="ECO:0007669"/>
    <property type="project" value="UniProtKB-SubCell"/>
</dbReference>
<evidence type="ECO:0000256" key="4">
    <source>
        <dbReference type="SAM" id="MobiDB-lite"/>
    </source>
</evidence>
<dbReference type="PANTHER" id="PTHR32347:SF23">
    <property type="entry name" value="BLL5650 PROTEIN"/>
    <property type="match status" value="1"/>
</dbReference>
<dbReference type="RefSeq" id="WP_246117531.1">
    <property type="nucleotide sequence ID" value="NZ_BJWG01000011.1"/>
</dbReference>
<dbReference type="InterPro" id="IPR058636">
    <property type="entry name" value="Beta-barrel_YknX"/>
</dbReference>
<dbReference type="PANTHER" id="PTHR32347">
    <property type="entry name" value="EFFLUX SYSTEM COMPONENT YKNX-RELATED"/>
    <property type="match status" value="1"/>
</dbReference>
<dbReference type="Gene3D" id="2.40.30.170">
    <property type="match status" value="1"/>
</dbReference>
<feature type="compositionally biased region" description="Gly residues" evidence="4">
    <location>
        <begin position="389"/>
        <end position="404"/>
    </location>
</feature>
<evidence type="ECO:0000313" key="9">
    <source>
        <dbReference type="Proteomes" id="UP000321720"/>
    </source>
</evidence>
<name>A0A511JCT1_9CELL</name>
<keyword evidence="2 3" id="KW-0175">Coiled coil</keyword>
<feature type="compositionally biased region" description="Gly residues" evidence="4">
    <location>
        <begin position="179"/>
        <end position="195"/>
    </location>
</feature>
<feature type="domain" description="YknX-like beta-barrel" evidence="7">
    <location>
        <begin position="217"/>
        <end position="288"/>
    </location>
</feature>
<dbReference type="Pfam" id="PF25973">
    <property type="entry name" value="BSH_CzcB"/>
    <property type="match status" value="1"/>
</dbReference>
<gene>
    <name evidence="8" type="ORF">CCO02nite_24680</name>
</gene>
<accession>A0A511JCT1</accession>
<feature type="coiled-coil region" evidence="3">
    <location>
        <begin position="98"/>
        <end position="149"/>
    </location>
</feature>
<evidence type="ECO:0000259" key="6">
    <source>
        <dbReference type="Pfam" id="PF25973"/>
    </source>
</evidence>
<sequence>MAALVAVALLVGGAWWIWWREPASAQAATQDTTQTVQASLTTMEKTVTGTGTLTPTVNEDVSFEVSGTVLTVDVAVGDTVTAGQTLATVDTLQLNADLLAANATLKEAQARLDDAEDADDGTDLAQAQIDAADAQVDVAQAAYDEADEAMSDATLVAPAAGLVTTVDLEVGDAVTGTGSSSGSGGAGGATGGTGATGSSTSDTSSAQFVIVGTDAWQVTTSVDETDVALIEVGDQVEMTSDDLTDTLYGTVGEIGLVSTSSSGVASYPVTVDVTLPDETLHDGVSVDTTIIYERRTDVLTVPSIAVTQADDGTSQVTQVADDGTTSIVAVETGETSGTLVEITSGLSEGDSVQVEVVTRQQGQNGQTGQNGQQSGDFQLPDGFQPPEGGFPGGGNFPGGGQGNG</sequence>
<comment type="caution">
    <text evidence="8">The sequence shown here is derived from an EMBL/GenBank/DDBJ whole genome shotgun (WGS) entry which is preliminary data.</text>
</comment>
<evidence type="ECO:0000256" key="2">
    <source>
        <dbReference type="ARBA" id="ARBA00023054"/>
    </source>
</evidence>
<reference evidence="8 9" key="1">
    <citation type="submission" date="2019-07" db="EMBL/GenBank/DDBJ databases">
        <title>Whole genome shotgun sequence of Cellulomonas composti NBRC 100758.</title>
        <authorList>
            <person name="Hosoyama A."/>
            <person name="Uohara A."/>
            <person name="Ohji S."/>
            <person name="Ichikawa N."/>
        </authorList>
    </citation>
    <scope>NUCLEOTIDE SEQUENCE [LARGE SCALE GENOMIC DNA]</scope>
    <source>
        <strain evidence="8 9">NBRC 100758</strain>
    </source>
</reference>
<feature type="domain" description="Multidrug resistance protein MdtA-like C-terminal permuted SH3" evidence="5">
    <location>
        <begin position="297"/>
        <end position="355"/>
    </location>
</feature>
<feature type="compositionally biased region" description="Low complexity" evidence="4">
    <location>
        <begin position="360"/>
        <end position="375"/>
    </location>
</feature>
<dbReference type="Pfam" id="PF25967">
    <property type="entry name" value="RND-MFP_C"/>
    <property type="match status" value="1"/>
</dbReference>
<dbReference type="Gene3D" id="2.40.50.100">
    <property type="match status" value="1"/>
</dbReference>
<evidence type="ECO:0000259" key="7">
    <source>
        <dbReference type="Pfam" id="PF25990"/>
    </source>
</evidence>
<dbReference type="Proteomes" id="UP000321720">
    <property type="component" value="Unassembled WGS sequence"/>
</dbReference>
<feature type="region of interest" description="Disordered" evidence="4">
    <location>
        <begin position="174"/>
        <end position="202"/>
    </location>
</feature>
<protein>
    <submittedName>
        <fullName evidence="8">RND transporter</fullName>
    </submittedName>
</protein>
<dbReference type="EMBL" id="BJWG01000011">
    <property type="protein sequence ID" value="GEL95810.1"/>
    <property type="molecule type" value="Genomic_DNA"/>
</dbReference>
<dbReference type="Pfam" id="PF25990">
    <property type="entry name" value="Beta-barrel_YknX"/>
    <property type="match status" value="1"/>
</dbReference>
<feature type="domain" description="CzcB-like barrel-sandwich hybrid" evidence="6">
    <location>
        <begin position="61"/>
        <end position="176"/>
    </location>
</feature>
<organism evidence="8 9">
    <name type="scientific">Cellulomonas composti</name>
    <dbReference type="NCBI Taxonomy" id="266130"/>
    <lineage>
        <taxon>Bacteria</taxon>
        <taxon>Bacillati</taxon>
        <taxon>Actinomycetota</taxon>
        <taxon>Actinomycetes</taxon>
        <taxon>Micrococcales</taxon>
        <taxon>Cellulomonadaceae</taxon>
        <taxon>Cellulomonas</taxon>
    </lineage>
</organism>
<evidence type="ECO:0000313" key="8">
    <source>
        <dbReference type="EMBL" id="GEL95810.1"/>
    </source>
</evidence>
<dbReference type="SUPFAM" id="SSF111369">
    <property type="entry name" value="HlyD-like secretion proteins"/>
    <property type="match status" value="1"/>
</dbReference>
<evidence type="ECO:0000256" key="3">
    <source>
        <dbReference type="SAM" id="Coils"/>
    </source>
</evidence>
<dbReference type="InterPro" id="IPR058627">
    <property type="entry name" value="MdtA-like_C"/>
</dbReference>
<dbReference type="InterPro" id="IPR058647">
    <property type="entry name" value="BSH_CzcB-like"/>
</dbReference>
<evidence type="ECO:0000259" key="5">
    <source>
        <dbReference type="Pfam" id="PF25967"/>
    </source>
</evidence>
<proteinExistence type="predicted"/>
<dbReference type="InterPro" id="IPR050465">
    <property type="entry name" value="UPF0194_transport"/>
</dbReference>
<keyword evidence="9" id="KW-1185">Reference proteome</keyword>